<comment type="caution">
    <text evidence="3">The sequence shown here is derived from an EMBL/GenBank/DDBJ whole genome shotgun (WGS) entry which is preliminary data.</text>
</comment>
<dbReference type="Pfam" id="PF09361">
    <property type="entry name" value="Phasin_2"/>
    <property type="match status" value="1"/>
</dbReference>
<gene>
    <name evidence="3" type="ORF">GGR33_003183</name>
</gene>
<protein>
    <recommendedName>
        <fullName evidence="2">Phasin domain-containing protein</fullName>
    </recommendedName>
</protein>
<proteinExistence type="predicted"/>
<name>A0A7W6AM04_9HYPH</name>
<feature type="compositionally biased region" description="Polar residues" evidence="1">
    <location>
        <begin position="1"/>
        <end position="11"/>
    </location>
</feature>
<dbReference type="RefSeq" id="WP_183506792.1">
    <property type="nucleotide sequence ID" value="NZ_BSPG01000010.1"/>
</dbReference>
<feature type="domain" description="Phasin" evidence="2">
    <location>
        <begin position="73"/>
        <end position="166"/>
    </location>
</feature>
<evidence type="ECO:0000313" key="3">
    <source>
        <dbReference type="EMBL" id="MBB3903674.1"/>
    </source>
</evidence>
<dbReference type="AlphaFoldDB" id="A0A7W6AM04"/>
<dbReference type="EMBL" id="JACIDN010000005">
    <property type="protein sequence ID" value="MBB3903674.1"/>
    <property type="molecule type" value="Genomic_DNA"/>
</dbReference>
<accession>A0A7W6AM04</accession>
<evidence type="ECO:0000259" key="2">
    <source>
        <dbReference type="Pfam" id="PF09361"/>
    </source>
</evidence>
<evidence type="ECO:0000256" key="1">
    <source>
        <dbReference type="SAM" id="MobiDB-lite"/>
    </source>
</evidence>
<reference evidence="3 4" key="1">
    <citation type="submission" date="2020-08" db="EMBL/GenBank/DDBJ databases">
        <title>Genomic Encyclopedia of Type Strains, Phase IV (KMG-IV): sequencing the most valuable type-strain genomes for metagenomic binning, comparative biology and taxonomic classification.</title>
        <authorList>
            <person name="Goeker M."/>
        </authorList>
    </citation>
    <scope>NUCLEOTIDE SEQUENCE [LARGE SCALE GENOMIC DNA]</scope>
    <source>
        <strain evidence="3 4">DSM 24105</strain>
    </source>
</reference>
<feature type="region of interest" description="Disordered" evidence="1">
    <location>
        <begin position="1"/>
        <end position="26"/>
    </location>
</feature>
<dbReference type="InterPro" id="IPR018968">
    <property type="entry name" value="Phasin"/>
</dbReference>
<sequence>MNMTTQSNSARAQHERGADQFSEAAKAGADKLAENGIWPVPASMEQAVRRIGEATERYNRTFGFSGEGGVRLLAQSRQHAEAMKQCGTVLTKAFEESSKTWMEMIQDQWERNRAGMDRLLQAKTVHEFGTIHGDLVRENLEHLLRDSRVIAGQSIRAAEDAAKSFAAITVPISDKKA</sequence>
<evidence type="ECO:0000313" key="4">
    <source>
        <dbReference type="Proteomes" id="UP000517759"/>
    </source>
</evidence>
<dbReference type="Proteomes" id="UP000517759">
    <property type="component" value="Unassembled WGS sequence"/>
</dbReference>
<organism evidence="3 4">
    <name type="scientific">Methylobacterium brachythecii</name>
    <dbReference type="NCBI Taxonomy" id="1176177"/>
    <lineage>
        <taxon>Bacteria</taxon>
        <taxon>Pseudomonadati</taxon>
        <taxon>Pseudomonadota</taxon>
        <taxon>Alphaproteobacteria</taxon>
        <taxon>Hyphomicrobiales</taxon>
        <taxon>Methylobacteriaceae</taxon>
        <taxon>Methylobacterium</taxon>
    </lineage>
</organism>